<dbReference type="Gene3D" id="1.10.10.10">
    <property type="entry name" value="Winged helix-like DNA-binding domain superfamily/Winged helix DNA-binding domain"/>
    <property type="match status" value="1"/>
</dbReference>
<evidence type="ECO:0000256" key="3">
    <source>
        <dbReference type="ARBA" id="ARBA00023082"/>
    </source>
</evidence>
<dbReference type="InterPro" id="IPR013249">
    <property type="entry name" value="RNA_pol_sigma70_r4_t2"/>
</dbReference>
<evidence type="ECO:0000256" key="6">
    <source>
        <dbReference type="SAM" id="MobiDB-lite"/>
    </source>
</evidence>
<reference evidence="9 10" key="1">
    <citation type="submission" date="2017-02" db="EMBL/GenBank/DDBJ databases">
        <title>Whole genome sequencing of Rhodanobacter lindaniclasticus DSM 17932.</title>
        <authorList>
            <person name="Kumar S."/>
            <person name="Patil P."/>
            <person name="Patil P.B."/>
        </authorList>
    </citation>
    <scope>NUCLEOTIDE SEQUENCE [LARGE SCALE GENOMIC DNA]</scope>
    <source>
        <strain evidence="9 10">DSM 17932</strain>
    </source>
</reference>
<evidence type="ECO:0000256" key="5">
    <source>
        <dbReference type="ARBA" id="ARBA00023163"/>
    </source>
</evidence>
<feature type="domain" description="RNA polymerase sigma factor 70 region 4 type 2" evidence="8">
    <location>
        <begin position="141"/>
        <end position="193"/>
    </location>
</feature>
<protein>
    <submittedName>
        <fullName evidence="9">RNA polymerase subunit sigma-24</fullName>
    </submittedName>
</protein>
<gene>
    <name evidence="9" type="ORF">B1991_13645</name>
</gene>
<comment type="caution">
    <text evidence="9">The sequence shown here is derived from an EMBL/GenBank/DDBJ whole genome shotgun (WGS) entry which is preliminary data.</text>
</comment>
<evidence type="ECO:0000256" key="2">
    <source>
        <dbReference type="ARBA" id="ARBA00023015"/>
    </source>
</evidence>
<feature type="region of interest" description="Disordered" evidence="6">
    <location>
        <begin position="106"/>
        <end position="139"/>
    </location>
</feature>
<dbReference type="GO" id="GO:0006352">
    <property type="term" value="P:DNA-templated transcription initiation"/>
    <property type="evidence" value="ECO:0007669"/>
    <property type="project" value="InterPro"/>
</dbReference>
<evidence type="ECO:0000256" key="1">
    <source>
        <dbReference type="ARBA" id="ARBA00010641"/>
    </source>
</evidence>
<feature type="domain" description="RNA polymerase sigma-70 region 2" evidence="7">
    <location>
        <begin position="48"/>
        <end position="110"/>
    </location>
</feature>
<accession>A0A4S3KCY8</accession>
<keyword evidence="10" id="KW-1185">Reference proteome</keyword>
<dbReference type="Proteomes" id="UP000306317">
    <property type="component" value="Unassembled WGS sequence"/>
</dbReference>
<name>A0A4S3KCY8_9GAMM</name>
<dbReference type="EMBL" id="MWIO01000038">
    <property type="protein sequence ID" value="THD06322.1"/>
    <property type="molecule type" value="Genomic_DNA"/>
</dbReference>
<dbReference type="PANTHER" id="PTHR43133">
    <property type="entry name" value="RNA POLYMERASE ECF-TYPE SIGMA FACTO"/>
    <property type="match status" value="1"/>
</dbReference>
<evidence type="ECO:0000313" key="10">
    <source>
        <dbReference type="Proteomes" id="UP000306317"/>
    </source>
</evidence>
<evidence type="ECO:0000313" key="9">
    <source>
        <dbReference type="EMBL" id="THD06322.1"/>
    </source>
</evidence>
<keyword evidence="5" id="KW-0804">Transcription</keyword>
<dbReference type="AlphaFoldDB" id="A0A4S3KCY8"/>
<dbReference type="GO" id="GO:0016987">
    <property type="term" value="F:sigma factor activity"/>
    <property type="evidence" value="ECO:0007669"/>
    <property type="project" value="UniProtKB-KW"/>
</dbReference>
<evidence type="ECO:0000256" key="4">
    <source>
        <dbReference type="ARBA" id="ARBA00023125"/>
    </source>
</evidence>
<dbReference type="Pfam" id="PF08281">
    <property type="entry name" value="Sigma70_r4_2"/>
    <property type="match status" value="1"/>
</dbReference>
<dbReference type="GO" id="GO:0003677">
    <property type="term" value="F:DNA binding"/>
    <property type="evidence" value="ECO:0007669"/>
    <property type="project" value="UniProtKB-KW"/>
</dbReference>
<sequence length="201" mass="22355">MSPVRTVPAESAAVSASESPDRRRSAWMAAAQAGDRRAYEKLLADSVALIRTVARRQGVAPDHVDDVVQETLITVHRVRQTYDPTRSYDAWLGAIAARRAIDSLRSRGRRDSRELHDEFALDNHPDRDDASAATESEQRAQRLHEAIAELPPGQREAVEQLGLRERSLSEAAELTGRNSGALKVNLHRALKALRERFHGEP</sequence>
<dbReference type="InterPro" id="IPR007627">
    <property type="entry name" value="RNA_pol_sigma70_r2"/>
</dbReference>
<dbReference type="RefSeq" id="WP_168709651.1">
    <property type="nucleotide sequence ID" value="NZ_MWIO01000038.1"/>
</dbReference>
<dbReference type="Gene3D" id="1.10.1740.10">
    <property type="match status" value="1"/>
</dbReference>
<feature type="compositionally biased region" description="Low complexity" evidence="6">
    <location>
        <begin position="7"/>
        <end position="18"/>
    </location>
</feature>
<keyword evidence="2" id="KW-0805">Transcription regulation</keyword>
<dbReference type="InterPro" id="IPR013324">
    <property type="entry name" value="RNA_pol_sigma_r3/r4-like"/>
</dbReference>
<proteinExistence type="inferred from homology"/>
<evidence type="ECO:0000259" key="7">
    <source>
        <dbReference type="Pfam" id="PF04542"/>
    </source>
</evidence>
<dbReference type="InterPro" id="IPR014284">
    <property type="entry name" value="RNA_pol_sigma-70_dom"/>
</dbReference>
<dbReference type="InterPro" id="IPR013325">
    <property type="entry name" value="RNA_pol_sigma_r2"/>
</dbReference>
<comment type="similarity">
    <text evidence="1">Belongs to the sigma-70 factor family. ECF subfamily.</text>
</comment>
<keyword evidence="3" id="KW-0731">Sigma factor</keyword>
<evidence type="ECO:0000259" key="8">
    <source>
        <dbReference type="Pfam" id="PF08281"/>
    </source>
</evidence>
<dbReference type="InterPro" id="IPR036388">
    <property type="entry name" value="WH-like_DNA-bd_sf"/>
</dbReference>
<dbReference type="NCBIfam" id="TIGR02937">
    <property type="entry name" value="sigma70-ECF"/>
    <property type="match status" value="1"/>
</dbReference>
<dbReference type="InterPro" id="IPR039425">
    <property type="entry name" value="RNA_pol_sigma-70-like"/>
</dbReference>
<feature type="region of interest" description="Disordered" evidence="6">
    <location>
        <begin position="1"/>
        <end position="24"/>
    </location>
</feature>
<dbReference type="Pfam" id="PF04542">
    <property type="entry name" value="Sigma70_r2"/>
    <property type="match status" value="1"/>
</dbReference>
<dbReference type="SUPFAM" id="SSF88946">
    <property type="entry name" value="Sigma2 domain of RNA polymerase sigma factors"/>
    <property type="match status" value="1"/>
</dbReference>
<dbReference type="SUPFAM" id="SSF88659">
    <property type="entry name" value="Sigma3 and sigma4 domains of RNA polymerase sigma factors"/>
    <property type="match status" value="1"/>
</dbReference>
<keyword evidence="4" id="KW-0238">DNA-binding</keyword>
<dbReference type="PANTHER" id="PTHR43133:SF58">
    <property type="entry name" value="ECF RNA POLYMERASE SIGMA FACTOR SIGD"/>
    <property type="match status" value="1"/>
</dbReference>
<organism evidence="9 10">
    <name type="scientific">Rhodanobacter lindaniclasticus</name>
    <dbReference type="NCBI Taxonomy" id="75310"/>
    <lineage>
        <taxon>Bacteria</taxon>
        <taxon>Pseudomonadati</taxon>
        <taxon>Pseudomonadota</taxon>
        <taxon>Gammaproteobacteria</taxon>
        <taxon>Lysobacterales</taxon>
        <taxon>Rhodanobacteraceae</taxon>
        <taxon>Rhodanobacter</taxon>
    </lineage>
</organism>